<dbReference type="InterPro" id="IPR050595">
    <property type="entry name" value="Bact_response_regulator"/>
</dbReference>
<evidence type="ECO:0000259" key="3">
    <source>
        <dbReference type="PROSITE" id="PS50110"/>
    </source>
</evidence>
<dbReference type="AlphaFoldDB" id="A0A1T4PIH9"/>
<sequence>MPSQHAQRPSSTILVVDDNTLIRLMVTNILNDHGMRALPASCAKEALAIMDELDEQPSLLISDISMPDMSGIKMASIAENRCPGLKVLFISSIPEFYDGTKQDVVPEDRLLRKPFLRSELLNRVVDMLEL</sequence>
<protein>
    <submittedName>
        <fullName evidence="4">Response regulator receiver domain-containing protein</fullName>
    </submittedName>
</protein>
<name>A0A1T4PIH9_9BACT</name>
<dbReference type="PROSITE" id="PS50110">
    <property type="entry name" value="RESPONSE_REGULATORY"/>
    <property type="match status" value="1"/>
</dbReference>
<keyword evidence="5" id="KW-1185">Reference proteome</keyword>
<dbReference type="SUPFAM" id="SSF52172">
    <property type="entry name" value="CheY-like"/>
    <property type="match status" value="1"/>
</dbReference>
<dbReference type="InterPro" id="IPR011006">
    <property type="entry name" value="CheY-like_superfamily"/>
</dbReference>
<dbReference type="RefSeq" id="WP_161947470.1">
    <property type="nucleotide sequence ID" value="NZ_FUWR01000010.1"/>
</dbReference>
<dbReference type="PANTHER" id="PTHR44591:SF3">
    <property type="entry name" value="RESPONSE REGULATORY DOMAIN-CONTAINING PROTEIN"/>
    <property type="match status" value="1"/>
</dbReference>
<dbReference type="Pfam" id="PF00072">
    <property type="entry name" value="Response_reg"/>
    <property type="match status" value="1"/>
</dbReference>
<dbReference type="InterPro" id="IPR001789">
    <property type="entry name" value="Sig_transdc_resp-reg_receiver"/>
</dbReference>
<feature type="domain" description="Response regulatory" evidence="3">
    <location>
        <begin position="12"/>
        <end position="128"/>
    </location>
</feature>
<dbReference type="GO" id="GO:0000160">
    <property type="term" value="P:phosphorelay signal transduction system"/>
    <property type="evidence" value="ECO:0007669"/>
    <property type="project" value="InterPro"/>
</dbReference>
<dbReference type="EMBL" id="FUWR01000010">
    <property type="protein sequence ID" value="SJZ91333.1"/>
    <property type="molecule type" value="Genomic_DNA"/>
</dbReference>
<proteinExistence type="predicted"/>
<dbReference type="SMART" id="SM00448">
    <property type="entry name" value="REC"/>
    <property type="match status" value="1"/>
</dbReference>
<dbReference type="PANTHER" id="PTHR44591">
    <property type="entry name" value="STRESS RESPONSE REGULATOR PROTEIN 1"/>
    <property type="match status" value="1"/>
</dbReference>
<evidence type="ECO:0000313" key="5">
    <source>
        <dbReference type="Proteomes" id="UP000190102"/>
    </source>
</evidence>
<gene>
    <name evidence="4" type="ORF">SAMN02745119_01978</name>
</gene>
<organism evidence="4 5">
    <name type="scientific">Trichlorobacter thiogenes</name>
    <dbReference type="NCBI Taxonomy" id="115783"/>
    <lineage>
        <taxon>Bacteria</taxon>
        <taxon>Pseudomonadati</taxon>
        <taxon>Thermodesulfobacteriota</taxon>
        <taxon>Desulfuromonadia</taxon>
        <taxon>Geobacterales</taxon>
        <taxon>Geobacteraceae</taxon>
        <taxon>Trichlorobacter</taxon>
    </lineage>
</organism>
<keyword evidence="1 2" id="KW-0597">Phosphoprotein</keyword>
<evidence type="ECO:0000313" key="4">
    <source>
        <dbReference type="EMBL" id="SJZ91333.1"/>
    </source>
</evidence>
<dbReference type="Proteomes" id="UP000190102">
    <property type="component" value="Unassembled WGS sequence"/>
</dbReference>
<evidence type="ECO:0000256" key="2">
    <source>
        <dbReference type="PROSITE-ProRule" id="PRU00169"/>
    </source>
</evidence>
<dbReference type="STRING" id="115783.SAMN02745119_01978"/>
<feature type="modified residue" description="4-aspartylphosphate" evidence="2">
    <location>
        <position position="63"/>
    </location>
</feature>
<accession>A0A1T4PIH9</accession>
<reference evidence="5" key="1">
    <citation type="submission" date="2017-02" db="EMBL/GenBank/DDBJ databases">
        <authorList>
            <person name="Varghese N."/>
            <person name="Submissions S."/>
        </authorList>
    </citation>
    <scope>NUCLEOTIDE SEQUENCE [LARGE SCALE GENOMIC DNA]</scope>
    <source>
        <strain evidence="5">ATCC BAA-34</strain>
    </source>
</reference>
<dbReference type="Gene3D" id="3.40.50.2300">
    <property type="match status" value="1"/>
</dbReference>
<evidence type="ECO:0000256" key="1">
    <source>
        <dbReference type="ARBA" id="ARBA00022553"/>
    </source>
</evidence>